<protein>
    <submittedName>
        <fullName evidence="1">NAD-dependent dehydratase</fullName>
    </submittedName>
</protein>
<dbReference type="EMBL" id="JAINVV010000003">
    <property type="protein sequence ID" value="MBY8821841.1"/>
    <property type="molecule type" value="Genomic_DNA"/>
</dbReference>
<evidence type="ECO:0000313" key="1">
    <source>
        <dbReference type="EMBL" id="MBY8821841.1"/>
    </source>
</evidence>
<gene>
    <name evidence="1" type="ORF">K7G82_06035</name>
</gene>
<evidence type="ECO:0000313" key="2">
    <source>
        <dbReference type="Proteomes" id="UP000706039"/>
    </source>
</evidence>
<dbReference type="InterPro" id="IPR036291">
    <property type="entry name" value="NAD(P)-bd_dom_sf"/>
</dbReference>
<dbReference type="Gene3D" id="3.40.50.720">
    <property type="entry name" value="NAD(P)-binding Rossmann-like Domain"/>
    <property type="match status" value="1"/>
</dbReference>
<dbReference type="SUPFAM" id="SSF51735">
    <property type="entry name" value="NAD(P)-binding Rossmann-fold domains"/>
    <property type="match status" value="1"/>
</dbReference>
<accession>A0ABS7PKM6</accession>
<comment type="caution">
    <text evidence="1">The sequence shown here is derived from an EMBL/GenBank/DDBJ whole genome shotgun (WGS) entry which is preliminary data.</text>
</comment>
<dbReference type="PANTHER" id="PTHR14097">
    <property type="entry name" value="OXIDOREDUCTASE HTATIP2"/>
    <property type="match status" value="1"/>
</dbReference>
<dbReference type="RefSeq" id="WP_222988919.1">
    <property type="nucleotide sequence ID" value="NZ_JAINVV010000003.1"/>
</dbReference>
<proteinExistence type="predicted"/>
<reference evidence="1 2" key="1">
    <citation type="submission" date="2021-08" db="EMBL/GenBank/DDBJ databases">
        <authorList>
            <person name="Tuo L."/>
        </authorList>
    </citation>
    <scope>NUCLEOTIDE SEQUENCE [LARGE SCALE GENOMIC DNA]</scope>
    <source>
        <strain evidence="1 2">JCM 31229</strain>
    </source>
</reference>
<name>A0ABS7PKM6_9SPHN</name>
<dbReference type="PANTHER" id="PTHR14097:SF7">
    <property type="entry name" value="OXIDOREDUCTASE HTATIP2"/>
    <property type="match status" value="1"/>
</dbReference>
<organism evidence="1 2">
    <name type="scientific">Sphingomonas colocasiae</name>
    <dbReference type="NCBI Taxonomy" id="1848973"/>
    <lineage>
        <taxon>Bacteria</taxon>
        <taxon>Pseudomonadati</taxon>
        <taxon>Pseudomonadota</taxon>
        <taxon>Alphaproteobacteria</taxon>
        <taxon>Sphingomonadales</taxon>
        <taxon>Sphingomonadaceae</taxon>
        <taxon>Sphingomonas</taxon>
    </lineage>
</organism>
<dbReference type="Proteomes" id="UP000706039">
    <property type="component" value="Unassembled WGS sequence"/>
</dbReference>
<keyword evidence="2" id="KW-1185">Reference proteome</keyword>
<sequence>MTTLLLAGATGLVGGEALKLLLADARVTQVIAPTRRPLPPHPRLFNPIIDSRDLHPEADWWAADGAICALGTTRAQAGSAAAFRAIDHDFALAVATRIRERGATRFALTSSMGADARSRFLYPRTKGELEDAVIRLDFPSLTIVRPGFLGGERSGHRPMERFVGRLLRIAAPILPAGARISPAATVAVFLVDAALNGSPGKHIVTAARIATAAAKGRA</sequence>